<dbReference type="STRING" id="203124.Tery_3158"/>
<dbReference type="HOGENOM" id="CLU_381175_0_0_3"/>
<gene>
    <name evidence="1" type="ordered locus">Tery_3158</name>
</gene>
<dbReference type="eggNOG" id="COG1555">
    <property type="taxonomic scope" value="Bacteria"/>
</dbReference>
<dbReference type="Gene3D" id="3.40.50.300">
    <property type="entry name" value="P-loop containing nucleotide triphosphate hydrolases"/>
    <property type="match status" value="1"/>
</dbReference>
<dbReference type="SUPFAM" id="SSF52540">
    <property type="entry name" value="P-loop containing nucleoside triphosphate hydrolases"/>
    <property type="match status" value="1"/>
</dbReference>
<dbReference type="InterPro" id="IPR027417">
    <property type="entry name" value="P-loop_NTPase"/>
</dbReference>
<dbReference type="AlphaFoldDB" id="Q10ZN8"/>
<organism evidence="1">
    <name type="scientific">Trichodesmium erythraeum (strain IMS101)</name>
    <dbReference type="NCBI Taxonomy" id="203124"/>
    <lineage>
        <taxon>Bacteria</taxon>
        <taxon>Bacillati</taxon>
        <taxon>Cyanobacteriota</taxon>
        <taxon>Cyanophyceae</taxon>
        <taxon>Oscillatoriophycideae</taxon>
        <taxon>Oscillatoriales</taxon>
        <taxon>Microcoleaceae</taxon>
        <taxon>Trichodesmium</taxon>
    </lineage>
</organism>
<sequence>MPEDAGKKRYIRNFLNEIKPGEGYVEDIWIERDVRLPGKDGEGYITAQSISRKSSISNITELLQDDLEHTFDDRYFTFRFVAAPLGSGKTSLLNYLHKLIQTQANYENHSVVVKFPLYSLRTVRSNHNFSVKFYHYVLGYTFWTLIHNQKLLPSVKEVAKNILAEYDAESLLNTGIKKEVKLNPFLSKFNKLFNQIEVNLVELFFDVISQVTRVDPSFTFVYLIDELDSLAKFPQDLEETRVIFRALLKHTVQKFGGNIPLLIYLVGTSVNVSSLIEGDFVLKSLVKESVINLSKGSKKEFMMIKQEIDERLKGAYKGYKKFHKAWQEIQNIPLKFDKHFREFCNYYSGKVLEIHEKYFSEAEEQKFEGDARELVKAECQKRWEKYLIKKAYTLSAVETTKVLQGKKTRQKHALDCYVELLHNDRIIARAFGEAKNYKLILGHLDDFSSWLDDLDFRPYPSEDVPPDLAFIIAPSCSELLKRKLDLKNIEFIQADKVIDKVSTKLPNLTSSTRNKGIETKPTSSLDSKVSTTININTASEAELEIAFKGLRIRADKRKKLINNRKNDPYRDLADLVFDLKFNNSIEAKLQQKLDKGEICF</sequence>
<protein>
    <submittedName>
        <fullName evidence="1">Uncharacterized protein</fullName>
    </submittedName>
</protein>
<dbReference type="OrthoDB" id="466317at2"/>
<dbReference type="KEGG" id="ter:Tery_3158"/>
<proteinExistence type="predicted"/>
<reference evidence="1" key="1">
    <citation type="submission" date="2006-06" db="EMBL/GenBank/DDBJ databases">
        <title>Complete sequence of Trichodesmium erythraeum IMS101.</title>
        <authorList>
            <consortium name="US DOE Joint Genome Institute"/>
            <person name="Copeland A."/>
            <person name="Lucas S."/>
            <person name="Lapidus A."/>
            <person name="Barry K."/>
            <person name="Detter J.C."/>
            <person name="Glavina del Rio T."/>
            <person name="Hammon N."/>
            <person name="Israni S."/>
            <person name="Dalin E."/>
            <person name="Tice H."/>
            <person name="Pitluck S."/>
            <person name="Kiss H."/>
            <person name="Munk A.C."/>
            <person name="Brettin T."/>
            <person name="Bruce D."/>
            <person name="Han C."/>
            <person name="Tapia R."/>
            <person name="Gilna P."/>
            <person name="Schmutz J."/>
            <person name="Larimer F."/>
            <person name="Land M."/>
            <person name="Hauser L."/>
            <person name="Kyrpides N."/>
            <person name="Kim E."/>
            <person name="Richardson P."/>
        </authorList>
    </citation>
    <scope>NUCLEOTIDE SEQUENCE [LARGE SCALE GENOMIC DNA]</scope>
    <source>
        <strain evidence="1">IMS101</strain>
    </source>
</reference>
<accession>Q10ZN8</accession>
<dbReference type="RefSeq" id="WP_011612633.1">
    <property type="nucleotide sequence ID" value="NC_008312.1"/>
</dbReference>
<evidence type="ECO:0000313" key="1">
    <source>
        <dbReference type="EMBL" id="ABG52286.1"/>
    </source>
</evidence>
<name>Q10ZN8_TRIEI</name>
<dbReference type="EMBL" id="CP000393">
    <property type="protein sequence ID" value="ABG52286.1"/>
    <property type="molecule type" value="Genomic_DNA"/>
</dbReference>